<dbReference type="PANTHER" id="PTHR43105:SF10">
    <property type="entry name" value="NADH-QUINONE OXIDOREDUCTASE SUBUNIT G"/>
    <property type="match status" value="1"/>
</dbReference>
<evidence type="ECO:0000256" key="2">
    <source>
        <dbReference type="ARBA" id="ARBA00004370"/>
    </source>
</evidence>
<dbReference type="Gene3D" id="2.20.25.90">
    <property type="entry name" value="ADC-like domains"/>
    <property type="match status" value="1"/>
</dbReference>
<evidence type="ECO:0000259" key="14">
    <source>
        <dbReference type="PROSITE" id="PS51085"/>
    </source>
</evidence>
<comment type="cofactor">
    <cofactor evidence="1">
        <name>[4Fe-4S] cluster</name>
        <dbReference type="ChEBI" id="CHEBI:49883"/>
    </cofactor>
</comment>
<keyword evidence="9" id="KW-0408">Iron</keyword>
<dbReference type="SMART" id="SM00929">
    <property type="entry name" value="NADH-G_4Fe-4S_3"/>
    <property type="match status" value="1"/>
</dbReference>
<dbReference type="Gene3D" id="3.30.70.20">
    <property type="match status" value="1"/>
</dbReference>
<dbReference type="InterPro" id="IPR001041">
    <property type="entry name" value="2Fe-2S_ferredoxin-type"/>
</dbReference>
<dbReference type="KEGG" id="clx:CLAN_0056"/>
<dbReference type="GO" id="GO:0051539">
    <property type="term" value="F:4 iron, 4 sulfur cluster binding"/>
    <property type="evidence" value="ECO:0007669"/>
    <property type="project" value="UniProtKB-KW"/>
</dbReference>
<evidence type="ECO:0000256" key="6">
    <source>
        <dbReference type="ARBA" id="ARBA00022719"/>
    </source>
</evidence>
<keyword evidence="17" id="KW-0560">Oxidoreductase</keyword>
<dbReference type="EC" id="1.6.5.3" evidence="17"/>
<evidence type="ECO:0000259" key="15">
    <source>
        <dbReference type="PROSITE" id="PS51669"/>
    </source>
</evidence>
<dbReference type="PANTHER" id="PTHR43105">
    <property type="entry name" value="RESPIRATORY NITRATE REDUCTASE"/>
    <property type="match status" value="1"/>
</dbReference>
<dbReference type="GO" id="GO:0016020">
    <property type="term" value="C:membrane"/>
    <property type="evidence" value="ECO:0007669"/>
    <property type="project" value="UniProtKB-SubCell"/>
</dbReference>
<protein>
    <submittedName>
        <fullName evidence="17">NADH:quinone oxidoreductase I, chain G</fullName>
        <ecNumber evidence="17">1.6.5.3</ecNumber>
    </submittedName>
</protein>
<evidence type="ECO:0000256" key="13">
    <source>
        <dbReference type="ARBA" id="ARBA00034078"/>
    </source>
</evidence>
<organism evidence="17 18">
    <name type="scientific">Campylobacter lanienae NCTC 13004</name>
    <dbReference type="NCBI Taxonomy" id="1031753"/>
    <lineage>
        <taxon>Bacteria</taxon>
        <taxon>Pseudomonadati</taxon>
        <taxon>Campylobacterota</taxon>
        <taxon>Epsilonproteobacteria</taxon>
        <taxon>Campylobacterales</taxon>
        <taxon>Campylobacteraceae</taxon>
        <taxon>Campylobacter</taxon>
    </lineage>
</organism>
<dbReference type="AlphaFoldDB" id="A0A1X9SKU1"/>
<dbReference type="PROSITE" id="PS51839">
    <property type="entry name" value="4FE4S_HC3"/>
    <property type="match status" value="1"/>
</dbReference>
<evidence type="ECO:0000256" key="8">
    <source>
        <dbReference type="ARBA" id="ARBA00022967"/>
    </source>
</evidence>
<comment type="subcellular location">
    <subcellularLocation>
        <location evidence="2">Membrane</location>
    </subcellularLocation>
</comment>
<dbReference type="GO" id="GO:0051537">
    <property type="term" value="F:2 iron, 2 sulfur cluster binding"/>
    <property type="evidence" value="ECO:0007669"/>
    <property type="project" value="UniProtKB-KW"/>
</dbReference>
<evidence type="ECO:0000256" key="11">
    <source>
        <dbReference type="ARBA" id="ARBA00023027"/>
    </source>
</evidence>
<keyword evidence="8" id="KW-1278">Translocase</keyword>
<dbReference type="GO" id="GO:0008137">
    <property type="term" value="F:NADH dehydrogenase (ubiquinone) activity"/>
    <property type="evidence" value="ECO:0007669"/>
    <property type="project" value="InterPro"/>
</dbReference>
<gene>
    <name evidence="17" type="primary">nuoG</name>
    <name evidence="17" type="ORF">CLAN_0056</name>
</gene>
<keyword evidence="7" id="KW-0479">Metal-binding</keyword>
<dbReference type="InterPro" id="IPR000283">
    <property type="entry name" value="NADH_UbQ_OxRdtase_75kDa_su_CS"/>
</dbReference>
<dbReference type="SUPFAM" id="SSF53706">
    <property type="entry name" value="Formate dehydrogenase/DMSO reductase, domains 1-3"/>
    <property type="match status" value="1"/>
</dbReference>
<dbReference type="Proteomes" id="UP000202031">
    <property type="component" value="Chromosome"/>
</dbReference>
<dbReference type="SUPFAM" id="SSF54862">
    <property type="entry name" value="4Fe-4S ferredoxins"/>
    <property type="match status" value="1"/>
</dbReference>
<dbReference type="PROSITE" id="PS00643">
    <property type="entry name" value="COMPLEX1_75K_3"/>
    <property type="match status" value="1"/>
</dbReference>
<comment type="similarity">
    <text evidence="3">Belongs to the complex I 75 kDa subunit family.</text>
</comment>
<dbReference type="GO" id="GO:0046872">
    <property type="term" value="F:metal ion binding"/>
    <property type="evidence" value="ECO:0007669"/>
    <property type="project" value="UniProtKB-KW"/>
</dbReference>
<reference evidence="18" key="1">
    <citation type="journal article" date="2017" name="Genome Biol. Evol.">
        <title>Comparative Genomic Analysis Identifies a Campylobacter Clade Deficient in Selenium Metabolism.</title>
        <authorList>
            <person name="Miller W.G."/>
            <person name="Yee E."/>
            <person name="Lopes B.S."/>
            <person name="Chapman M.H."/>
            <person name="Huynh S."/>
            <person name="Bono J.L."/>
            <person name="Parker C.T."/>
            <person name="Strachan N.J.C."/>
            <person name="Forbes K.J."/>
        </authorList>
    </citation>
    <scope>NUCLEOTIDE SEQUENCE [LARGE SCALE GENOMIC DNA]</scope>
    <source>
        <strain evidence="18">NCTC 13004</strain>
    </source>
</reference>
<feature type="domain" description="4Fe-4S His(Cys)3-ligated-type" evidence="16">
    <location>
        <begin position="78"/>
        <end position="117"/>
    </location>
</feature>
<dbReference type="CDD" id="cd00207">
    <property type="entry name" value="fer2"/>
    <property type="match status" value="1"/>
</dbReference>
<dbReference type="SUPFAM" id="SSF54292">
    <property type="entry name" value="2Fe-2S ferredoxin-like"/>
    <property type="match status" value="1"/>
</dbReference>
<dbReference type="Pfam" id="PF13510">
    <property type="entry name" value="Fer2_4"/>
    <property type="match status" value="1"/>
</dbReference>
<keyword evidence="10" id="KW-0411">Iron-sulfur</keyword>
<dbReference type="PROSITE" id="PS51085">
    <property type="entry name" value="2FE2S_FER_2"/>
    <property type="match status" value="1"/>
</dbReference>
<name>A0A1X9SKU1_9BACT</name>
<evidence type="ECO:0000313" key="17">
    <source>
        <dbReference type="EMBL" id="ARQ96840.1"/>
    </source>
</evidence>
<evidence type="ECO:0000256" key="7">
    <source>
        <dbReference type="ARBA" id="ARBA00022723"/>
    </source>
</evidence>
<evidence type="ECO:0000256" key="3">
    <source>
        <dbReference type="ARBA" id="ARBA00005404"/>
    </source>
</evidence>
<dbReference type="InterPro" id="IPR006963">
    <property type="entry name" value="Mopterin_OxRdtase_4Fe-4S_dom"/>
</dbReference>
<keyword evidence="4" id="KW-0004">4Fe-4S</keyword>
<keyword evidence="6" id="KW-0874">Quinone</keyword>
<evidence type="ECO:0000256" key="12">
    <source>
        <dbReference type="ARBA" id="ARBA00023136"/>
    </source>
</evidence>
<dbReference type="PROSITE" id="PS00641">
    <property type="entry name" value="COMPLEX1_75K_1"/>
    <property type="match status" value="1"/>
</dbReference>
<dbReference type="Pfam" id="PF10588">
    <property type="entry name" value="NADH-G_4Fe-4S_3"/>
    <property type="match status" value="1"/>
</dbReference>
<reference evidence="18" key="2">
    <citation type="journal article" date="2017" name="Genome Biol. Evol.">
        <title>Comparative genomic analysis identifies a Campylobacter clade deficient in selenium metabolism.</title>
        <authorList>
            <person name="Miller W.G."/>
            <person name="Yee E."/>
            <person name="Lopes B.S."/>
            <person name="Chapman M.H."/>
            <person name="Huynh S."/>
            <person name="Bono J.L."/>
            <person name="Parker C.T."/>
            <person name="Strachan N.J.C."/>
            <person name="Forbes K.J."/>
        </authorList>
    </citation>
    <scope>NUCLEOTIDE SEQUENCE [LARGE SCALE GENOMIC DNA]</scope>
    <source>
        <strain evidence="18">NCTC 13004</strain>
    </source>
</reference>
<keyword evidence="11" id="KW-0520">NAD</keyword>
<keyword evidence="5" id="KW-0001">2Fe-2S</keyword>
<evidence type="ECO:0000313" key="18">
    <source>
        <dbReference type="Proteomes" id="UP000202031"/>
    </source>
</evidence>
<evidence type="ECO:0000256" key="1">
    <source>
        <dbReference type="ARBA" id="ARBA00001966"/>
    </source>
</evidence>
<dbReference type="InterPro" id="IPR054351">
    <property type="entry name" value="NADH_UbQ_OxRdtase_ferredoxin"/>
</dbReference>
<keyword evidence="12" id="KW-0472">Membrane</keyword>
<dbReference type="Pfam" id="PF22117">
    <property type="entry name" value="Fer4_Nqo3"/>
    <property type="match status" value="1"/>
</dbReference>
<dbReference type="GO" id="GO:0048038">
    <property type="term" value="F:quinone binding"/>
    <property type="evidence" value="ECO:0007669"/>
    <property type="project" value="UniProtKB-KW"/>
</dbReference>
<accession>A0A1X9SKU1</accession>
<dbReference type="FunFam" id="3.10.20.740:FF:000004">
    <property type="entry name" value="NADH-quinone oxidoreductase"/>
    <property type="match status" value="1"/>
</dbReference>
<feature type="domain" description="4Fe-4S Mo/W bis-MGD-type" evidence="15">
    <location>
        <begin position="217"/>
        <end position="277"/>
    </location>
</feature>
<proteinExistence type="inferred from homology"/>
<dbReference type="RefSeq" id="WP_100590286.1">
    <property type="nucleotide sequence ID" value="NZ_CP015578.1"/>
</dbReference>
<evidence type="ECO:0000256" key="9">
    <source>
        <dbReference type="ARBA" id="ARBA00023004"/>
    </source>
</evidence>
<dbReference type="PROSITE" id="PS51669">
    <property type="entry name" value="4FE4S_MOW_BIS_MGD"/>
    <property type="match status" value="1"/>
</dbReference>
<dbReference type="InterPro" id="IPR050123">
    <property type="entry name" value="Prok_molybdopt-oxidoreductase"/>
</dbReference>
<dbReference type="InterPro" id="IPR019574">
    <property type="entry name" value="NADH_UbQ_OxRdtase_Gsu_4Fe4S-bd"/>
</dbReference>
<evidence type="ECO:0000259" key="16">
    <source>
        <dbReference type="PROSITE" id="PS51839"/>
    </source>
</evidence>
<feature type="domain" description="2Fe-2S ferredoxin-type" evidence="14">
    <location>
        <begin position="1"/>
        <end position="78"/>
    </location>
</feature>
<evidence type="ECO:0000256" key="4">
    <source>
        <dbReference type="ARBA" id="ARBA00022485"/>
    </source>
</evidence>
<dbReference type="GO" id="GO:0042773">
    <property type="term" value="P:ATP synthesis coupled electron transport"/>
    <property type="evidence" value="ECO:0007669"/>
    <property type="project" value="InterPro"/>
</dbReference>
<dbReference type="GO" id="GO:0003954">
    <property type="term" value="F:NADH dehydrogenase activity"/>
    <property type="evidence" value="ECO:0007669"/>
    <property type="project" value="TreeGrafter"/>
</dbReference>
<evidence type="ECO:0000256" key="5">
    <source>
        <dbReference type="ARBA" id="ARBA00022714"/>
    </source>
</evidence>
<dbReference type="GeneID" id="46920531"/>
<comment type="cofactor">
    <cofactor evidence="13">
        <name>[2Fe-2S] cluster</name>
        <dbReference type="ChEBI" id="CHEBI:190135"/>
    </cofactor>
</comment>
<sequence>MVEIIVDGEKFSVNEKGNLITELKKHNIEIPHFCYHEALGVSGNCRMCLIEVVGQKRPQIACDTPIKDGMEIKINSELTRAVQRGILELEFINHPLDCPVCDQAGECDLQDYYMKFDLQDSKVSLADKVKKGKREDLGSLVVHDEERCVLCRRCVRFTQICTQTNELAVGGRGEHSHIMLMNGKKIDNPYAGNIVDICPVGAMTSADFRFKKRVWHLQKTPAICQGCERGCAIWIDSNKAKYQDSKIYRFRPRESSVNGYFICDYGRYSYKDEQVIKRDDSAKISALALDIRTNGDQYDILASSSLSIEEMSALKILANEFNMGLYGFSDFRDESFKDEIGLKLRVPNKTANRVGLNKLGIDKNLDKKSKNLIVFHLGRDFEFINKFEFDNLIKIGSNSDADIVCASSYHRDGHTLNIDEKLRFSKGAFEPLSPKICDIIAEFIGRRVEFDMSILKAFA</sequence>
<dbReference type="Gene3D" id="3.10.20.740">
    <property type="match status" value="1"/>
</dbReference>
<evidence type="ECO:0000256" key="10">
    <source>
        <dbReference type="ARBA" id="ARBA00023014"/>
    </source>
</evidence>
<dbReference type="InterPro" id="IPR036010">
    <property type="entry name" value="2Fe-2S_ferredoxin-like_sf"/>
</dbReference>
<dbReference type="EMBL" id="CP015578">
    <property type="protein sequence ID" value="ARQ96840.1"/>
    <property type="molecule type" value="Genomic_DNA"/>
</dbReference>